<dbReference type="Gene3D" id="3.30.450.20">
    <property type="entry name" value="PAS domain"/>
    <property type="match status" value="2"/>
</dbReference>
<dbReference type="CDD" id="cd00383">
    <property type="entry name" value="trans_reg_C"/>
    <property type="match status" value="1"/>
</dbReference>
<dbReference type="InterPro" id="IPR001867">
    <property type="entry name" value="OmpR/PhoB-type_DNA-bd"/>
</dbReference>
<dbReference type="Pfam" id="PF08448">
    <property type="entry name" value="PAS_4"/>
    <property type="match status" value="1"/>
</dbReference>
<dbReference type="InterPro" id="IPR035965">
    <property type="entry name" value="PAS-like_dom_sf"/>
</dbReference>
<evidence type="ECO:0000256" key="2">
    <source>
        <dbReference type="PROSITE-ProRule" id="PRU01091"/>
    </source>
</evidence>
<dbReference type="Proteomes" id="UP001440612">
    <property type="component" value="Chromosome"/>
</dbReference>
<gene>
    <name evidence="5" type="ORF">AABB29_00710</name>
</gene>
<dbReference type="InterPro" id="IPR013656">
    <property type="entry name" value="PAS_4"/>
</dbReference>
<dbReference type="Pfam" id="PF00486">
    <property type="entry name" value="Trans_reg_C"/>
    <property type="match status" value="1"/>
</dbReference>
<evidence type="ECO:0000256" key="1">
    <source>
        <dbReference type="ARBA" id="ARBA00023125"/>
    </source>
</evidence>
<evidence type="ECO:0000256" key="3">
    <source>
        <dbReference type="SAM" id="Coils"/>
    </source>
</evidence>
<dbReference type="SMART" id="SM00862">
    <property type="entry name" value="Trans_reg_C"/>
    <property type="match status" value="1"/>
</dbReference>
<sequence>MQLADTLHRSRATSVMLKSGLNLIQQGLSIYGDDLKLIFANRQFGAMFALPASLCEPGADFAETIWHLATKGEYGEVGDLKAFVDQRVRQALTFEQHYMERERANGQWVSVEGGPLRQGGWVTVYTDITEVRRQEEMLRSRSDELSDRLLDRSEELARTNRALEATINRLHETQQHLEAAEARIRLAAETTPAHIARLDLDERYTYTNQRLPLKPANGAENIVGHTAREVLGAPIYDAITPALRSAMSGEPKVVEFTDPQSGYQIRAAFTPDTNAANAVTGVYVLSMDITHSNGSEMQAASAGKSIARFGEWTAKLESLELISKPPTPPVHLTLAEAALLRAFLENANRVISRAEVHQAVPGPACSDRTLDVRIARLRQKLKDPAKSPRLLRTIYGAGYVFTADVEWIG</sequence>
<accession>A0ABZ2V3Y8</accession>
<proteinExistence type="predicted"/>
<protein>
    <submittedName>
        <fullName evidence="5">PAS-domain containing protein</fullName>
    </submittedName>
</protein>
<keyword evidence="6" id="KW-1185">Reference proteome</keyword>
<dbReference type="SUPFAM" id="SSF46894">
    <property type="entry name" value="C-terminal effector domain of the bipartite response regulators"/>
    <property type="match status" value="1"/>
</dbReference>
<evidence type="ECO:0000313" key="5">
    <source>
        <dbReference type="EMBL" id="WZC49216.1"/>
    </source>
</evidence>
<name>A0ABZ2V3Y8_9RHOB</name>
<feature type="domain" description="OmpR/PhoB-type" evidence="4">
    <location>
        <begin position="304"/>
        <end position="403"/>
    </location>
</feature>
<dbReference type="InterPro" id="IPR036388">
    <property type="entry name" value="WH-like_DNA-bd_sf"/>
</dbReference>
<feature type="DNA-binding region" description="OmpR/PhoB-type" evidence="2">
    <location>
        <begin position="304"/>
        <end position="403"/>
    </location>
</feature>
<reference evidence="6" key="1">
    <citation type="submission" date="2024-04" db="EMBL/GenBank/DDBJ databases">
        <title>Phylogenomic analyses of a clade within the roseobacter group suggest taxonomic reassignments of species of the genera Aestuariivita, Citreicella, Loktanella, Nautella, Pelagibaca, Ruegeria, Thalassobius, Thiobacimonas and Tropicibacter, and the proposal o.</title>
        <authorList>
            <person name="Jeon C.O."/>
        </authorList>
    </citation>
    <scope>NUCLEOTIDE SEQUENCE [LARGE SCALE GENOMIC DNA]</scope>
    <source>
        <strain evidence="6">BS5-3</strain>
    </source>
</reference>
<keyword evidence="3" id="KW-0175">Coiled coil</keyword>
<dbReference type="PROSITE" id="PS51755">
    <property type="entry name" value="OMPR_PHOB"/>
    <property type="match status" value="1"/>
</dbReference>
<organism evidence="5 6">
    <name type="scientific">Yoonia phaeophyticola</name>
    <dbReference type="NCBI Taxonomy" id="3137369"/>
    <lineage>
        <taxon>Bacteria</taxon>
        <taxon>Pseudomonadati</taxon>
        <taxon>Pseudomonadota</taxon>
        <taxon>Alphaproteobacteria</taxon>
        <taxon>Rhodobacterales</taxon>
        <taxon>Paracoccaceae</taxon>
        <taxon>Yoonia</taxon>
    </lineage>
</organism>
<dbReference type="Pfam" id="PF12860">
    <property type="entry name" value="PAS_7"/>
    <property type="match status" value="1"/>
</dbReference>
<dbReference type="Gene3D" id="1.10.10.10">
    <property type="entry name" value="Winged helix-like DNA-binding domain superfamily/Winged helix DNA-binding domain"/>
    <property type="match status" value="1"/>
</dbReference>
<dbReference type="EMBL" id="CP150951">
    <property type="protein sequence ID" value="WZC49216.1"/>
    <property type="molecule type" value="Genomic_DNA"/>
</dbReference>
<dbReference type="InterPro" id="IPR016032">
    <property type="entry name" value="Sig_transdc_resp-reg_C-effctor"/>
</dbReference>
<evidence type="ECO:0000313" key="6">
    <source>
        <dbReference type="Proteomes" id="UP001440612"/>
    </source>
</evidence>
<evidence type="ECO:0000259" key="4">
    <source>
        <dbReference type="PROSITE" id="PS51755"/>
    </source>
</evidence>
<keyword evidence="1 2" id="KW-0238">DNA-binding</keyword>
<feature type="coiled-coil region" evidence="3">
    <location>
        <begin position="153"/>
        <end position="190"/>
    </location>
</feature>
<dbReference type="SUPFAM" id="SSF55785">
    <property type="entry name" value="PYP-like sensor domain (PAS domain)"/>
    <property type="match status" value="1"/>
</dbReference>
<dbReference type="RefSeq" id="WP_341367327.1">
    <property type="nucleotide sequence ID" value="NZ_CP150951.2"/>
</dbReference>